<evidence type="ECO:0000313" key="12">
    <source>
        <dbReference type="EMBL" id="CAB4990128.1"/>
    </source>
</evidence>
<protein>
    <recommendedName>
        <fullName evidence="4">aldose 1-epimerase</fullName>
        <ecNumber evidence="4">5.1.3.3</ecNumber>
    </recommendedName>
</protein>
<dbReference type="PIRSF" id="PIRSF005096">
    <property type="entry name" value="GALM"/>
    <property type="match status" value="1"/>
</dbReference>
<proteinExistence type="inferred from homology"/>
<evidence type="ECO:0000256" key="4">
    <source>
        <dbReference type="ARBA" id="ARBA00013185"/>
    </source>
</evidence>
<comment type="pathway">
    <text evidence="2">Carbohydrate metabolism; hexose metabolism.</text>
</comment>
<evidence type="ECO:0000256" key="1">
    <source>
        <dbReference type="ARBA" id="ARBA00001614"/>
    </source>
</evidence>
<dbReference type="AlphaFoldDB" id="A0A6J7KJE2"/>
<keyword evidence="6" id="KW-0119">Carbohydrate metabolism</keyword>
<name>A0A6J7KJE2_9ZZZZ</name>
<dbReference type="EMBL" id="CAFBOO010000009">
    <property type="protein sequence ID" value="CAB4990128.1"/>
    <property type="molecule type" value="Genomic_DNA"/>
</dbReference>
<dbReference type="InterPro" id="IPR047215">
    <property type="entry name" value="Galactose_mutarotase-like"/>
</dbReference>
<dbReference type="Gene3D" id="2.70.98.10">
    <property type="match status" value="1"/>
</dbReference>
<dbReference type="GO" id="GO:0030246">
    <property type="term" value="F:carbohydrate binding"/>
    <property type="evidence" value="ECO:0007669"/>
    <property type="project" value="InterPro"/>
</dbReference>
<dbReference type="InterPro" id="IPR008183">
    <property type="entry name" value="Aldose_1/G6P_1-epimerase"/>
</dbReference>
<evidence type="ECO:0000313" key="14">
    <source>
        <dbReference type="EMBL" id="CAB5074680.1"/>
    </source>
</evidence>
<dbReference type="Pfam" id="PF01263">
    <property type="entry name" value="Aldose_epim"/>
    <property type="match status" value="1"/>
</dbReference>
<dbReference type="PANTHER" id="PTHR10091:SF0">
    <property type="entry name" value="GALACTOSE MUTAROTASE"/>
    <property type="match status" value="1"/>
</dbReference>
<organism evidence="11">
    <name type="scientific">freshwater metagenome</name>
    <dbReference type="NCBI Taxonomy" id="449393"/>
    <lineage>
        <taxon>unclassified sequences</taxon>
        <taxon>metagenomes</taxon>
        <taxon>ecological metagenomes</taxon>
    </lineage>
</organism>
<dbReference type="EMBL" id="CAFBPO010000005">
    <property type="protein sequence ID" value="CAB5017484.1"/>
    <property type="molecule type" value="Genomic_DNA"/>
</dbReference>
<evidence type="ECO:0000313" key="10">
    <source>
        <dbReference type="EMBL" id="CAB4839959.1"/>
    </source>
</evidence>
<evidence type="ECO:0000256" key="5">
    <source>
        <dbReference type="ARBA" id="ARBA00023235"/>
    </source>
</evidence>
<evidence type="ECO:0000313" key="7">
    <source>
        <dbReference type="EMBL" id="CAB4600673.1"/>
    </source>
</evidence>
<dbReference type="SUPFAM" id="SSF74650">
    <property type="entry name" value="Galactose mutarotase-like"/>
    <property type="match status" value="1"/>
</dbReference>
<dbReference type="EMBL" id="CAFBQY010000011">
    <property type="protein sequence ID" value="CAB5074680.1"/>
    <property type="molecule type" value="Genomic_DNA"/>
</dbReference>
<dbReference type="EMBL" id="CAFBNM010000006">
    <property type="protein sequence ID" value="CAB4954913.1"/>
    <property type="molecule type" value="Genomic_DNA"/>
</dbReference>
<dbReference type="EC" id="5.1.3.3" evidence="4"/>
<sequence>MKATFSNFGARLIELMVPDRIGNCSNVVLGFNTHEEYVINVGNYFGATLGRVAGRISKGVFNGGRLRFQLMVNEGGNHLHGGKEKSLDRVFWSSELCEVAGSQAVQFSYESKSGEGGYPGDLSVALTCSLTNINELIFEYSAKASLDTPVNITNHIYWNLHDAGATSVLDHELQINADKIIKMDAQLLPAGGYLSCAESGMDFKKLTKIAHSLPTNPTEPWPGIDNTFVLSNKTTGELTESAILYDPTSGRKMTITTTEPSLQVYSANRLGDLKGRHGIKYGQGNSICIETQRVIDNQVLPDLQSIVLKPDQEYFHKTIHKFSAE</sequence>
<dbReference type="EMBL" id="CAFAAN010000007">
    <property type="protein sequence ID" value="CAB4806051.1"/>
    <property type="molecule type" value="Genomic_DNA"/>
</dbReference>
<dbReference type="InterPro" id="IPR015443">
    <property type="entry name" value="Aldose_1-epimerase"/>
</dbReference>
<dbReference type="EMBL" id="CAEZUM010000037">
    <property type="protein sequence ID" value="CAB4600673.1"/>
    <property type="molecule type" value="Genomic_DNA"/>
</dbReference>
<evidence type="ECO:0000313" key="11">
    <source>
        <dbReference type="EMBL" id="CAB4954913.1"/>
    </source>
</evidence>
<evidence type="ECO:0000256" key="6">
    <source>
        <dbReference type="ARBA" id="ARBA00023277"/>
    </source>
</evidence>
<keyword evidence="5" id="KW-0413">Isomerase</keyword>
<dbReference type="GO" id="GO:0033499">
    <property type="term" value="P:galactose catabolic process via UDP-galactose, Leloir pathway"/>
    <property type="evidence" value="ECO:0007669"/>
    <property type="project" value="TreeGrafter"/>
</dbReference>
<dbReference type="PROSITE" id="PS00545">
    <property type="entry name" value="ALDOSE_1_EPIMERASE"/>
    <property type="match status" value="1"/>
</dbReference>
<dbReference type="PANTHER" id="PTHR10091">
    <property type="entry name" value="ALDOSE-1-EPIMERASE"/>
    <property type="match status" value="1"/>
</dbReference>
<accession>A0A6J7KJE2</accession>
<evidence type="ECO:0000313" key="13">
    <source>
        <dbReference type="EMBL" id="CAB5017484.1"/>
    </source>
</evidence>
<dbReference type="InterPro" id="IPR011013">
    <property type="entry name" value="Gal_mutarotase_sf_dom"/>
</dbReference>
<dbReference type="InterPro" id="IPR014718">
    <property type="entry name" value="GH-type_carb-bd"/>
</dbReference>
<dbReference type="UniPathway" id="UPA00242"/>
<comment type="similarity">
    <text evidence="3">Belongs to the aldose epimerase family.</text>
</comment>
<dbReference type="GO" id="GO:0004034">
    <property type="term" value="F:aldose 1-epimerase activity"/>
    <property type="evidence" value="ECO:0007669"/>
    <property type="project" value="UniProtKB-EC"/>
</dbReference>
<gene>
    <name evidence="7" type="ORF">UFOPK1824_00681</name>
    <name evidence="8" type="ORF">UFOPK2850_00504</name>
    <name evidence="9" type="ORF">UFOPK3027_00983</name>
    <name evidence="10" type="ORF">UFOPK3256_00248</name>
    <name evidence="11" type="ORF">UFOPK3827_00811</name>
    <name evidence="12" type="ORF">UFOPK3982_01096</name>
    <name evidence="13" type="ORF">UFOPK4120_00644</name>
    <name evidence="14" type="ORF">UFOPK4404_01072</name>
</gene>
<evidence type="ECO:0000313" key="9">
    <source>
        <dbReference type="EMBL" id="CAB4806051.1"/>
    </source>
</evidence>
<evidence type="ECO:0000256" key="3">
    <source>
        <dbReference type="ARBA" id="ARBA00006206"/>
    </source>
</evidence>
<dbReference type="InterPro" id="IPR018052">
    <property type="entry name" value="Ald1_epimerase_CS"/>
</dbReference>
<comment type="catalytic activity">
    <reaction evidence="1">
        <text>alpha-D-glucose = beta-D-glucose</text>
        <dbReference type="Rhea" id="RHEA:10264"/>
        <dbReference type="ChEBI" id="CHEBI:15903"/>
        <dbReference type="ChEBI" id="CHEBI:17925"/>
        <dbReference type="EC" id="5.1.3.3"/>
    </reaction>
</comment>
<dbReference type="EMBL" id="CAFAZW010000003">
    <property type="protein sequence ID" value="CAB4839959.1"/>
    <property type="molecule type" value="Genomic_DNA"/>
</dbReference>
<evidence type="ECO:0000256" key="2">
    <source>
        <dbReference type="ARBA" id="ARBA00005028"/>
    </source>
</evidence>
<evidence type="ECO:0000313" key="8">
    <source>
        <dbReference type="EMBL" id="CAB4752596.1"/>
    </source>
</evidence>
<dbReference type="GO" id="GO:0006006">
    <property type="term" value="P:glucose metabolic process"/>
    <property type="evidence" value="ECO:0007669"/>
    <property type="project" value="TreeGrafter"/>
</dbReference>
<dbReference type="EMBL" id="CAEZZH010000004">
    <property type="protein sequence ID" value="CAB4752596.1"/>
    <property type="molecule type" value="Genomic_DNA"/>
</dbReference>
<reference evidence="11" key="1">
    <citation type="submission" date="2020-05" db="EMBL/GenBank/DDBJ databases">
        <authorList>
            <person name="Chiriac C."/>
            <person name="Salcher M."/>
            <person name="Ghai R."/>
            <person name="Kavagutti S V."/>
        </authorList>
    </citation>
    <scope>NUCLEOTIDE SEQUENCE</scope>
</reference>
<dbReference type="CDD" id="cd09019">
    <property type="entry name" value="galactose_mutarotase_like"/>
    <property type="match status" value="1"/>
</dbReference>